<evidence type="ECO:0000256" key="1">
    <source>
        <dbReference type="ARBA" id="ARBA00022737"/>
    </source>
</evidence>
<dbReference type="PANTHER" id="PTHR47643">
    <property type="entry name" value="TPR DOMAIN PROTEIN (AFU_ORTHOLOGUE AFUA_5G12710)"/>
    <property type="match status" value="1"/>
</dbReference>
<evidence type="ECO:0000313" key="5">
    <source>
        <dbReference type="EMBL" id="EGG23800.1"/>
    </source>
</evidence>
<dbReference type="RefSeq" id="XP_004361651.1">
    <property type="nucleotide sequence ID" value="XM_004361594.1"/>
</dbReference>
<dbReference type="InterPro" id="IPR046341">
    <property type="entry name" value="SET_dom_sf"/>
</dbReference>
<dbReference type="InterPro" id="IPR019734">
    <property type="entry name" value="TPR_rpt"/>
</dbReference>
<organism evidence="5 6">
    <name type="scientific">Cavenderia fasciculata</name>
    <name type="common">Slime mold</name>
    <name type="synonym">Dictyostelium fasciculatum</name>
    <dbReference type="NCBI Taxonomy" id="261658"/>
    <lineage>
        <taxon>Eukaryota</taxon>
        <taxon>Amoebozoa</taxon>
        <taxon>Evosea</taxon>
        <taxon>Eumycetozoa</taxon>
        <taxon>Dictyostelia</taxon>
        <taxon>Acytosteliales</taxon>
        <taxon>Cavenderiaceae</taxon>
        <taxon>Cavenderia</taxon>
    </lineage>
</organism>
<dbReference type="SUPFAM" id="SSF48452">
    <property type="entry name" value="TPR-like"/>
    <property type="match status" value="1"/>
</dbReference>
<dbReference type="Pfam" id="PF07719">
    <property type="entry name" value="TPR_2"/>
    <property type="match status" value="1"/>
</dbReference>
<dbReference type="SUPFAM" id="SSF82199">
    <property type="entry name" value="SET domain"/>
    <property type="match status" value="1"/>
</dbReference>
<dbReference type="InterPro" id="IPR011990">
    <property type="entry name" value="TPR-like_helical_dom_sf"/>
</dbReference>
<accession>F4PJM6</accession>
<dbReference type="Gene3D" id="2.170.270.10">
    <property type="entry name" value="SET domain"/>
    <property type="match status" value="1"/>
</dbReference>
<dbReference type="OrthoDB" id="20552at2759"/>
<gene>
    <name evidence="5" type="ORF">DFA_05936</name>
</gene>
<dbReference type="SMART" id="SM00028">
    <property type="entry name" value="TPR"/>
    <property type="match status" value="2"/>
</dbReference>
<name>F4PJM6_CACFS</name>
<dbReference type="PROSITE" id="PS50280">
    <property type="entry name" value="SET"/>
    <property type="match status" value="1"/>
</dbReference>
<reference evidence="6" key="1">
    <citation type="journal article" date="2011" name="Genome Res.">
        <title>Phylogeny-wide analysis of social amoeba genomes highlights ancient origins for complex intercellular communication.</title>
        <authorList>
            <person name="Heidel A.J."/>
            <person name="Lawal H.M."/>
            <person name="Felder M."/>
            <person name="Schilde C."/>
            <person name="Helps N.R."/>
            <person name="Tunggal B."/>
            <person name="Rivero F."/>
            <person name="John U."/>
            <person name="Schleicher M."/>
            <person name="Eichinger L."/>
            <person name="Platzer M."/>
            <person name="Noegel A.A."/>
            <person name="Schaap P."/>
            <person name="Gloeckner G."/>
        </authorList>
    </citation>
    <scope>NUCLEOTIDE SEQUENCE [LARGE SCALE GENOMIC DNA]</scope>
    <source>
        <strain evidence="6">SH3</strain>
    </source>
</reference>
<keyword evidence="2 3" id="KW-0802">TPR repeat</keyword>
<dbReference type="InterPro" id="IPR013105">
    <property type="entry name" value="TPR_2"/>
</dbReference>
<dbReference type="Pfam" id="PF00856">
    <property type="entry name" value="SET"/>
    <property type="match status" value="1"/>
</dbReference>
<dbReference type="GeneID" id="14876386"/>
<evidence type="ECO:0000256" key="3">
    <source>
        <dbReference type="PROSITE-ProRule" id="PRU00339"/>
    </source>
</evidence>
<dbReference type="EMBL" id="GL883007">
    <property type="protein sequence ID" value="EGG23800.1"/>
    <property type="molecule type" value="Genomic_DNA"/>
</dbReference>
<evidence type="ECO:0000259" key="4">
    <source>
        <dbReference type="PROSITE" id="PS50280"/>
    </source>
</evidence>
<dbReference type="KEGG" id="dfa:DFA_05936"/>
<proteinExistence type="predicted"/>
<feature type="domain" description="SET" evidence="4">
    <location>
        <begin position="328"/>
        <end position="513"/>
    </location>
</feature>
<dbReference type="PROSITE" id="PS50293">
    <property type="entry name" value="TPR_REGION"/>
    <property type="match status" value="1"/>
</dbReference>
<dbReference type="AlphaFoldDB" id="F4PJM6"/>
<dbReference type="InterPro" id="IPR053209">
    <property type="entry name" value="Gramillin-biosynth_MTr"/>
</dbReference>
<dbReference type="Proteomes" id="UP000007797">
    <property type="component" value="Unassembled WGS sequence"/>
</dbReference>
<dbReference type="InterPro" id="IPR001214">
    <property type="entry name" value="SET_dom"/>
</dbReference>
<dbReference type="PROSITE" id="PS50005">
    <property type="entry name" value="TPR"/>
    <property type="match status" value="1"/>
</dbReference>
<protein>
    <recommendedName>
        <fullName evidence="4">SET domain-containing protein</fullName>
    </recommendedName>
</protein>
<dbReference type="STRING" id="1054147.F4PJM6"/>
<evidence type="ECO:0000313" key="6">
    <source>
        <dbReference type="Proteomes" id="UP000007797"/>
    </source>
</evidence>
<keyword evidence="6" id="KW-1185">Reference proteome</keyword>
<evidence type="ECO:0000256" key="2">
    <source>
        <dbReference type="ARBA" id="ARBA00022803"/>
    </source>
</evidence>
<sequence length="734" mass="83526">MKLTTLQDREMSKKVDCVITQSEQGKKVYQNISTIKHTPTTVEASQLEPVAVQDLSADTIHTGRVLIVQTVGDAHISSKDHYNSSSSFIQLVISDGDVTKLDNVLVVVVANYRLPGKGPIQKEVALAFPAGVVLAIKEPNVVQNSNFSVVHIANPDDDIEFIEDVNHCHLVDRHADWKESLAARLPKDIEGWRLRGNDFYTQGRYGRALSCYDLGLAGFDKDHSILQLNKLAALLALQRYHECIPLGLILLQKLPQEIKVYARMGKAYYALGLYEQASDSYKKLLKISPKYEEAVLYTKKCKERIEERDNGIYDLKSIRQQAKSTSENPFEQFVDCSEYIGPVDIIQTETMGRGLIVTRDVPLGTLLIVSKGVGVLDQEYKEENMPGLIKQAIKSNPLAKKQLSVLYSGEEDVAKSKNINNNKNPTTTENNVNQTYLDDPLSQIPLDDERIQRIIRYNTYHEYEQPTCGVWPIPSLINHSCLGNVTRFLIGDMMFIHATTNIKANQEIMANYTCRILPSYAARMSWLDEYFGVKICHCQLCQFDQQDTEISRTARDKLDSVYRHKFTQKTLKLVDVPLLENHMRAVKNTYRDKEGRQLALDLFSPLTAIALAYQSVDHHKCLDTYFEILRVTGITVDLSDAENRALTLSQTPIKFTTTCPQKPWYFESIYTFMHLAHYSFIIKKVMQARLFLALYRLASNLFQGWSTQEQNIHKLRTGVDKKLLAFNDTIEFTN</sequence>
<dbReference type="Gene3D" id="1.25.40.10">
    <property type="entry name" value="Tetratricopeptide repeat domain"/>
    <property type="match status" value="1"/>
</dbReference>
<feature type="repeat" description="TPR" evidence="3">
    <location>
        <begin position="258"/>
        <end position="291"/>
    </location>
</feature>
<keyword evidence="1" id="KW-0677">Repeat</keyword>
<dbReference type="PANTHER" id="PTHR47643:SF2">
    <property type="entry name" value="TPR DOMAIN PROTEIN (AFU_ORTHOLOGUE AFUA_5G12710)"/>
    <property type="match status" value="1"/>
</dbReference>